<dbReference type="EMBL" id="KL596740">
    <property type="protein sequence ID" value="KER26736.1"/>
    <property type="molecule type" value="Genomic_DNA"/>
</dbReference>
<sequence length="102" mass="11805">MWTLNYEPLAERFIVLKEITMVLCRPVYSDSTSSVAKGGIPQLNRIKNHYIAFAKPIYFDVYEWLFESQMLRPKAAKMKLVRKVDKLCGAFRAGIPQNKSHP</sequence>
<dbReference type="KEGG" id="ovi:T265_06097"/>
<dbReference type="Proteomes" id="UP000054324">
    <property type="component" value="Unassembled WGS sequence"/>
</dbReference>
<accession>A0A074ZID5</accession>
<reference evidence="1 2" key="1">
    <citation type="submission" date="2013-11" db="EMBL/GenBank/DDBJ databases">
        <title>Opisthorchis viverrini - life in the bile duct.</title>
        <authorList>
            <person name="Young N.D."/>
            <person name="Nagarajan N."/>
            <person name="Lin S.J."/>
            <person name="Korhonen P.K."/>
            <person name="Jex A.R."/>
            <person name="Hall R.S."/>
            <person name="Safavi-Hemami H."/>
            <person name="Kaewkong W."/>
            <person name="Bertrand D."/>
            <person name="Gao S."/>
            <person name="Seet Q."/>
            <person name="Wongkham S."/>
            <person name="Teh B.T."/>
            <person name="Wongkham C."/>
            <person name="Intapan P.M."/>
            <person name="Maleewong W."/>
            <person name="Yang X."/>
            <person name="Hu M."/>
            <person name="Wang Z."/>
            <person name="Hofmann A."/>
            <person name="Sternberg P.W."/>
            <person name="Tan P."/>
            <person name="Wang J."/>
            <person name="Gasser R.B."/>
        </authorList>
    </citation>
    <scope>NUCLEOTIDE SEQUENCE [LARGE SCALE GENOMIC DNA]</scope>
</reference>
<protein>
    <submittedName>
        <fullName evidence="1">Uncharacterized protein</fullName>
    </submittedName>
</protein>
<evidence type="ECO:0000313" key="1">
    <source>
        <dbReference type="EMBL" id="KER26736.1"/>
    </source>
</evidence>
<dbReference type="AlphaFoldDB" id="A0A074ZID5"/>
<keyword evidence="2" id="KW-1185">Reference proteome</keyword>
<dbReference type="GeneID" id="20320279"/>
<gene>
    <name evidence="1" type="ORF">T265_06097</name>
</gene>
<evidence type="ECO:0000313" key="2">
    <source>
        <dbReference type="Proteomes" id="UP000054324"/>
    </source>
</evidence>
<organism evidence="1 2">
    <name type="scientific">Opisthorchis viverrini</name>
    <name type="common">Southeast Asian liver fluke</name>
    <dbReference type="NCBI Taxonomy" id="6198"/>
    <lineage>
        <taxon>Eukaryota</taxon>
        <taxon>Metazoa</taxon>
        <taxon>Spiralia</taxon>
        <taxon>Lophotrochozoa</taxon>
        <taxon>Platyhelminthes</taxon>
        <taxon>Trematoda</taxon>
        <taxon>Digenea</taxon>
        <taxon>Opisthorchiida</taxon>
        <taxon>Opisthorchiata</taxon>
        <taxon>Opisthorchiidae</taxon>
        <taxon>Opisthorchis</taxon>
    </lineage>
</organism>
<dbReference type="RefSeq" id="XP_009169539.1">
    <property type="nucleotide sequence ID" value="XM_009171275.1"/>
</dbReference>
<name>A0A074ZID5_OPIVI</name>
<dbReference type="CTD" id="20320279"/>
<proteinExistence type="predicted"/>